<reference evidence="1" key="1">
    <citation type="journal article" date="2021" name="Proc. Natl. Acad. Sci. U.S.A.">
        <title>A Catalog of Tens of Thousands of Viruses from Human Metagenomes Reveals Hidden Associations with Chronic Diseases.</title>
        <authorList>
            <person name="Tisza M.J."/>
            <person name="Buck C.B."/>
        </authorList>
    </citation>
    <scope>NUCLEOTIDE SEQUENCE</scope>
    <source>
        <strain evidence="1">CtUM413</strain>
    </source>
</reference>
<dbReference type="EMBL" id="BK032781">
    <property type="protein sequence ID" value="DAF60027.1"/>
    <property type="molecule type" value="Genomic_DNA"/>
</dbReference>
<name>A0A8S5TAH1_9CAUD</name>
<proteinExistence type="predicted"/>
<accession>A0A8S5TAH1</accession>
<evidence type="ECO:0000313" key="1">
    <source>
        <dbReference type="EMBL" id="DAF60027.1"/>
    </source>
</evidence>
<organism evidence="1">
    <name type="scientific">Siphoviridae sp. ctUM413</name>
    <dbReference type="NCBI Taxonomy" id="2827879"/>
    <lineage>
        <taxon>Viruses</taxon>
        <taxon>Duplodnaviria</taxon>
        <taxon>Heunggongvirae</taxon>
        <taxon>Uroviricota</taxon>
        <taxon>Caudoviricetes</taxon>
    </lineage>
</organism>
<protein>
    <submittedName>
        <fullName evidence="1">Uncharacterized protein</fullName>
    </submittedName>
</protein>
<sequence>MDFSSSEYAVKAKHARSGLIWLGQYRFPSALTRSFRLRNLGVGRLIRLDK</sequence>